<evidence type="ECO:0000256" key="9">
    <source>
        <dbReference type="ARBA" id="ARBA00022960"/>
    </source>
</evidence>
<evidence type="ECO:0000256" key="5">
    <source>
        <dbReference type="ARBA" id="ARBA00022598"/>
    </source>
</evidence>
<dbReference type="PANTHER" id="PTHR43445:SF3">
    <property type="entry name" value="UDP-N-ACETYLMURAMATE--L-ALANINE LIGASE"/>
    <property type="match status" value="1"/>
</dbReference>
<comment type="pathway">
    <text evidence="2 14">Cell wall biogenesis; peptidoglycan biosynthesis.</text>
</comment>
<evidence type="ECO:0000256" key="2">
    <source>
        <dbReference type="ARBA" id="ARBA00004752"/>
    </source>
</evidence>
<dbReference type="NCBIfam" id="TIGR01082">
    <property type="entry name" value="murC"/>
    <property type="match status" value="1"/>
</dbReference>
<keyword evidence="6 14" id="KW-0132">Cell division</keyword>
<evidence type="ECO:0000256" key="1">
    <source>
        <dbReference type="ARBA" id="ARBA00004496"/>
    </source>
</evidence>
<feature type="domain" description="Mur ligase central" evidence="17">
    <location>
        <begin position="163"/>
        <end position="341"/>
    </location>
</feature>
<dbReference type="SUPFAM" id="SSF51984">
    <property type="entry name" value="MurCD N-terminal domain"/>
    <property type="match status" value="1"/>
</dbReference>
<sequence>MFFNTSNTNIRINTKCFFYIPYFIPIKKHFLAPDFWYMIGKEGSVEKMLFDLKEYENKKVHFIGIGGVSMSGLAAILLNNQVKVTGSDFKESKNTEKLKERGAIIFNGHHKENITDQDIVVYTAAIREDNEELKEARAKGIKTYDRAEFLGHLIKNFTNSIAVTGTHGKTSTTSMLSAISLADEKDPTILVGANLPLIGGNYRIGDSDFFITEACEYKASFMQFPGKVALILNVEADHLDYYRDLQHILDTFKEYITVMPKEGTVVANADDPNMDYILQNAEVEVLTFGIHKGRLKAENIKFDEMGRASFDVVHDGRLLMPIHLKVPGEFNIYNALGAIGASLSSGISMEGIKKGLEGYEGVDKRFQHLYTKNGIIVLDDYAHHPGEIKNALETVLKMKHNKIHVVFQSHTYTRTRALFQEFSECFDDMDTLLLLPIFAAREPDTGLVSSEELGDAIRARKTVKTINVTEFDEAARYLKDIAQPGDIILTMGAGESVKVAEALEPLLD</sequence>
<keyword evidence="11 14" id="KW-0131">Cell cycle</keyword>
<dbReference type="GO" id="GO:0051301">
    <property type="term" value="P:cell division"/>
    <property type="evidence" value="ECO:0007669"/>
    <property type="project" value="UniProtKB-KW"/>
</dbReference>
<dbReference type="GO" id="GO:0005737">
    <property type="term" value="C:cytoplasm"/>
    <property type="evidence" value="ECO:0007669"/>
    <property type="project" value="UniProtKB-SubCell"/>
</dbReference>
<dbReference type="InterPro" id="IPR013221">
    <property type="entry name" value="Mur_ligase_cen"/>
</dbReference>
<keyword evidence="8 14" id="KW-0067">ATP-binding</keyword>
<dbReference type="GO" id="GO:0005524">
    <property type="term" value="F:ATP binding"/>
    <property type="evidence" value="ECO:0007669"/>
    <property type="project" value="UniProtKB-UniRule"/>
</dbReference>
<dbReference type="InterPro" id="IPR004101">
    <property type="entry name" value="Mur_ligase_C"/>
</dbReference>
<dbReference type="HAMAP" id="MF_00046">
    <property type="entry name" value="MurC"/>
    <property type="match status" value="1"/>
</dbReference>
<dbReference type="Gene3D" id="3.90.190.20">
    <property type="entry name" value="Mur ligase, C-terminal domain"/>
    <property type="match status" value="1"/>
</dbReference>
<dbReference type="GO" id="GO:0008360">
    <property type="term" value="P:regulation of cell shape"/>
    <property type="evidence" value="ECO:0007669"/>
    <property type="project" value="UniProtKB-KW"/>
</dbReference>
<evidence type="ECO:0000256" key="8">
    <source>
        <dbReference type="ARBA" id="ARBA00022840"/>
    </source>
</evidence>
<protein>
    <recommendedName>
        <fullName evidence="3 14">UDP-N-acetylmuramate--L-alanine ligase</fullName>
        <ecNumber evidence="3 14">6.3.2.8</ecNumber>
    </recommendedName>
    <alternativeName>
        <fullName evidence="14">UDP-N-acetylmuramoyl-L-alanine synthetase</fullName>
    </alternativeName>
</protein>
<evidence type="ECO:0000259" key="15">
    <source>
        <dbReference type="Pfam" id="PF01225"/>
    </source>
</evidence>
<comment type="subcellular location">
    <subcellularLocation>
        <location evidence="1 14">Cytoplasm</location>
    </subcellularLocation>
</comment>
<feature type="domain" description="Mur ligase N-terminal catalytic" evidence="15">
    <location>
        <begin position="59"/>
        <end position="157"/>
    </location>
</feature>
<keyword evidence="10 14" id="KW-0573">Peptidoglycan synthesis</keyword>
<dbReference type="EMBL" id="FNDZ01000003">
    <property type="protein sequence ID" value="SDI62623.1"/>
    <property type="molecule type" value="Genomic_DNA"/>
</dbReference>
<keyword evidence="4 14" id="KW-0963">Cytoplasm</keyword>
<dbReference type="InterPro" id="IPR036565">
    <property type="entry name" value="Mur-like_cat_sf"/>
</dbReference>
<dbReference type="PANTHER" id="PTHR43445">
    <property type="entry name" value="UDP-N-ACETYLMURAMATE--L-ALANINE LIGASE-RELATED"/>
    <property type="match status" value="1"/>
</dbReference>
<evidence type="ECO:0000256" key="4">
    <source>
        <dbReference type="ARBA" id="ARBA00022490"/>
    </source>
</evidence>
<evidence type="ECO:0000259" key="17">
    <source>
        <dbReference type="Pfam" id="PF08245"/>
    </source>
</evidence>
<name>A0A1G8M431_9CLOT</name>
<evidence type="ECO:0000313" key="19">
    <source>
        <dbReference type="Proteomes" id="UP000183255"/>
    </source>
</evidence>
<keyword evidence="7 14" id="KW-0547">Nucleotide-binding</keyword>
<dbReference type="SUPFAM" id="SSF53244">
    <property type="entry name" value="MurD-like peptide ligases, peptide-binding domain"/>
    <property type="match status" value="1"/>
</dbReference>
<evidence type="ECO:0000256" key="11">
    <source>
        <dbReference type="ARBA" id="ARBA00023306"/>
    </source>
</evidence>
<dbReference type="UniPathway" id="UPA00219"/>
<evidence type="ECO:0000256" key="10">
    <source>
        <dbReference type="ARBA" id="ARBA00022984"/>
    </source>
</evidence>
<dbReference type="InterPro" id="IPR005758">
    <property type="entry name" value="UDP-N-AcMur_Ala_ligase_MurC"/>
</dbReference>
<feature type="domain" description="Mur ligase C-terminal" evidence="16">
    <location>
        <begin position="365"/>
        <end position="494"/>
    </location>
</feature>
<evidence type="ECO:0000256" key="7">
    <source>
        <dbReference type="ARBA" id="ARBA00022741"/>
    </source>
</evidence>
<proteinExistence type="inferred from homology"/>
<dbReference type="Pfam" id="PF02875">
    <property type="entry name" value="Mur_ligase_C"/>
    <property type="match status" value="1"/>
</dbReference>
<reference evidence="18 19" key="1">
    <citation type="submission" date="2016-10" db="EMBL/GenBank/DDBJ databases">
        <authorList>
            <person name="de Groot N.N."/>
        </authorList>
    </citation>
    <scope>NUCLEOTIDE SEQUENCE [LARGE SCALE GENOMIC DNA]</scope>
    <source>
        <strain evidence="18 19">CGMCC 1.5058</strain>
    </source>
</reference>
<dbReference type="GO" id="GO:0008763">
    <property type="term" value="F:UDP-N-acetylmuramate-L-alanine ligase activity"/>
    <property type="evidence" value="ECO:0007669"/>
    <property type="project" value="UniProtKB-UniRule"/>
</dbReference>
<evidence type="ECO:0000256" key="3">
    <source>
        <dbReference type="ARBA" id="ARBA00012211"/>
    </source>
</evidence>
<dbReference type="InterPro" id="IPR050061">
    <property type="entry name" value="MurCDEF_pg_biosynth"/>
</dbReference>
<evidence type="ECO:0000259" key="16">
    <source>
        <dbReference type="Pfam" id="PF02875"/>
    </source>
</evidence>
<evidence type="ECO:0000256" key="14">
    <source>
        <dbReference type="HAMAP-Rule" id="MF_00046"/>
    </source>
</evidence>
<comment type="similarity">
    <text evidence="14">Belongs to the MurCDEF family.</text>
</comment>
<comment type="function">
    <text evidence="14">Cell wall formation.</text>
</comment>
<feature type="binding site" evidence="14">
    <location>
        <begin position="165"/>
        <end position="171"/>
    </location>
    <ligand>
        <name>ATP</name>
        <dbReference type="ChEBI" id="CHEBI:30616"/>
    </ligand>
</feature>
<accession>A0A1G8M431</accession>
<keyword evidence="5 14" id="KW-0436">Ligase</keyword>
<gene>
    <name evidence="14" type="primary">murC</name>
    <name evidence="18" type="ORF">SAMN05421804_103273</name>
</gene>
<dbReference type="Gene3D" id="3.40.50.720">
    <property type="entry name" value="NAD(P)-binding Rossmann-like Domain"/>
    <property type="match status" value="1"/>
</dbReference>
<keyword evidence="9 14" id="KW-0133">Cell shape</keyword>
<evidence type="ECO:0000313" key="18">
    <source>
        <dbReference type="EMBL" id="SDI62623.1"/>
    </source>
</evidence>
<evidence type="ECO:0000256" key="12">
    <source>
        <dbReference type="ARBA" id="ARBA00023316"/>
    </source>
</evidence>
<dbReference type="SUPFAM" id="SSF53623">
    <property type="entry name" value="MurD-like peptide ligases, catalytic domain"/>
    <property type="match status" value="1"/>
</dbReference>
<dbReference type="AlphaFoldDB" id="A0A1G8M431"/>
<comment type="catalytic activity">
    <reaction evidence="13 14">
        <text>UDP-N-acetyl-alpha-D-muramate + L-alanine + ATP = UDP-N-acetyl-alpha-D-muramoyl-L-alanine + ADP + phosphate + H(+)</text>
        <dbReference type="Rhea" id="RHEA:23372"/>
        <dbReference type="ChEBI" id="CHEBI:15378"/>
        <dbReference type="ChEBI" id="CHEBI:30616"/>
        <dbReference type="ChEBI" id="CHEBI:43474"/>
        <dbReference type="ChEBI" id="CHEBI:57972"/>
        <dbReference type="ChEBI" id="CHEBI:70757"/>
        <dbReference type="ChEBI" id="CHEBI:83898"/>
        <dbReference type="ChEBI" id="CHEBI:456216"/>
        <dbReference type="EC" id="6.3.2.8"/>
    </reaction>
</comment>
<dbReference type="GO" id="GO:0071555">
    <property type="term" value="P:cell wall organization"/>
    <property type="evidence" value="ECO:0007669"/>
    <property type="project" value="UniProtKB-KW"/>
</dbReference>
<dbReference type="GO" id="GO:0009252">
    <property type="term" value="P:peptidoglycan biosynthetic process"/>
    <property type="evidence" value="ECO:0007669"/>
    <property type="project" value="UniProtKB-UniRule"/>
</dbReference>
<dbReference type="Pfam" id="PF08245">
    <property type="entry name" value="Mur_ligase_M"/>
    <property type="match status" value="1"/>
</dbReference>
<evidence type="ECO:0000256" key="13">
    <source>
        <dbReference type="ARBA" id="ARBA00047833"/>
    </source>
</evidence>
<dbReference type="Pfam" id="PF01225">
    <property type="entry name" value="Mur_ligase"/>
    <property type="match status" value="1"/>
</dbReference>
<dbReference type="Proteomes" id="UP000183255">
    <property type="component" value="Unassembled WGS sequence"/>
</dbReference>
<dbReference type="EC" id="6.3.2.8" evidence="3 14"/>
<keyword evidence="12 14" id="KW-0961">Cell wall biogenesis/degradation</keyword>
<dbReference type="InterPro" id="IPR000713">
    <property type="entry name" value="Mur_ligase_N"/>
</dbReference>
<dbReference type="InterPro" id="IPR036615">
    <property type="entry name" value="Mur_ligase_C_dom_sf"/>
</dbReference>
<evidence type="ECO:0000256" key="6">
    <source>
        <dbReference type="ARBA" id="ARBA00022618"/>
    </source>
</evidence>
<organism evidence="18 19">
    <name type="scientific">Proteiniclasticum ruminis</name>
    <dbReference type="NCBI Taxonomy" id="398199"/>
    <lineage>
        <taxon>Bacteria</taxon>
        <taxon>Bacillati</taxon>
        <taxon>Bacillota</taxon>
        <taxon>Clostridia</taxon>
        <taxon>Eubacteriales</taxon>
        <taxon>Clostridiaceae</taxon>
        <taxon>Proteiniclasticum</taxon>
    </lineage>
</organism>
<dbReference type="Gene3D" id="3.40.1190.10">
    <property type="entry name" value="Mur-like, catalytic domain"/>
    <property type="match status" value="1"/>
</dbReference>